<keyword evidence="3" id="KW-1185">Reference proteome</keyword>
<keyword evidence="1" id="KW-0175">Coiled coil</keyword>
<proteinExistence type="predicted"/>
<evidence type="ECO:0000256" key="1">
    <source>
        <dbReference type="SAM" id="Coils"/>
    </source>
</evidence>
<gene>
    <name evidence="2" type="ORF">KIW84_058343</name>
</gene>
<sequence length="208" mass="23643">MFDLWNQEQINVLEMEKLSSQQNLDTVYDLATEHNVSAREKIEELNNELIKAQEAARVANEQLISSQTDENVDFIASVSMGIEDVMSEVQNSKEAVQSVILMIDDATKSFSTLCHILLGFKTSISQDSAGQKLIFNNCQKLNSCLTQTIFELENQKILLDSQLSNIQKLLEESKLDAQSSHNSLLERLEQQELENQELISYIQTLEKE</sequence>
<protein>
    <submittedName>
        <fullName evidence="2">Uncharacterized protein</fullName>
    </submittedName>
</protein>
<feature type="coiled-coil region" evidence="1">
    <location>
        <begin position="152"/>
        <end position="208"/>
    </location>
</feature>
<dbReference type="Gramene" id="Psat05G0834300-T3">
    <property type="protein sequence ID" value="KAI5414165.1"/>
    <property type="gene ID" value="KIW84_058343"/>
</dbReference>
<evidence type="ECO:0000313" key="3">
    <source>
        <dbReference type="Proteomes" id="UP001058974"/>
    </source>
</evidence>
<comment type="caution">
    <text evidence="2">The sequence shown here is derived from an EMBL/GenBank/DDBJ whole genome shotgun (WGS) entry which is preliminary data.</text>
</comment>
<accession>A0A9D4X722</accession>
<dbReference type="AlphaFoldDB" id="A0A9D4X722"/>
<dbReference type="Proteomes" id="UP001058974">
    <property type="component" value="Chromosome 5"/>
</dbReference>
<feature type="coiled-coil region" evidence="1">
    <location>
        <begin position="28"/>
        <end position="62"/>
    </location>
</feature>
<name>A0A9D4X722_PEA</name>
<dbReference type="EMBL" id="JAMSHJ010000005">
    <property type="protein sequence ID" value="KAI5414165.1"/>
    <property type="molecule type" value="Genomic_DNA"/>
</dbReference>
<reference evidence="2 3" key="1">
    <citation type="journal article" date="2022" name="Nat. Genet.">
        <title>Improved pea reference genome and pan-genome highlight genomic features and evolutionary characteristics.</title>
        <authorList>
            <person name="Yang T."/>
            <person name="Liu R."/>
            <person name="Luo Y."/>
            <person name="Hu S."/>
            <person name="Wang D."/>
            <person name="Wang C."/>
            <person name="Pandey M.K."/>
            <person name="Ge S."/>
            <person name="Xu Q."/>
            <person name="Li N."/>
            <person name="Li G."/>
            <person name="Huang Y."/>
            <person name="Saxena R.K."/>
            <person name="Ji Y."/>
            <person name="Li M."/>
            <person name="Yan X."/>
            <person name="He Y."/>
            <person name="Liu Y."/>
            <person name="Wang X."/>
            <person name="Xiang C."/>
            <person name="Varshney R.K."/>
            <person name="Ding H."/>
            <person name="Gao S."/>
            <person name="Zong X."/>
        </authorList>
    </citation>
    <scope>NUCLEOTIDE SEQUENCE [LARGE SCALE GENOMIC DNA]</scope>
    <source>
        <strain evidence="2 3">cv. Zhongwan 6</strain>
    </source>
</reference>
<organism evidence="2 3">
    <name type="scientific">Pisum sativum</name>
    <name type="common">Garden pea</name>
    <name type="synonym">Lathyrus oleraceus</name>
    <dbReference type="NCBI Taxonomy" id="3888"/>
    <lineage>
        <taxon>Eukaryota</taxon>
        <taxon>Viridiplantae</taxon>
        <taxon>Streptophyta</taxon>
        <taxon>Embryophyta</taxon>
        <taxon>Tracheophyta</taxon>
        <taxon>Spermatophyta</taxon>
        <taxon>Magnoliopsida</taxon>
        <taxon>eudicotyledons</taxon>
        <taxon>Gunneridae</taxon>
        <taxon>Pentapetalae</taxon>
        <taxon>rosids</taxon>
        <taxon>fabids</taxon>
        <taxon>Fabales</taxon>
        <taxon>Fabaceae</taxon>
        <taxon>Papilionoideae</taxon>
        <taxon>50 kb inversion clade</taxon>
        <taxon>NPAAA clade</taxon>
        <taxon>Hologalegina</taxon>
        <taxon>IRL clade</taxon>
        <taxon>Fabeae</taxon>
        <taxon>Lathyrus</taxon>
    </lineage>
</organism>
<evidence type="ECO:0000313" key="2">
    <source>
        <dbReference type="EMBL" id="KAI5414165.1"/>
    </source>
</evidence>